<evidence type="ECO:0000313" key="4">
    <source>
        <dbReference type="Proteomes" id="UP000318693"/>
    </source>
</evidence>
<dbReference type="GO" id="GO:0003700">
    <property type="term" value="F:DNA-binding transcription factor activity"/>
    <property type="evidence" value="ECO:0007669"/>
    <property type="project" value="InterPro"/>
</dbReference>
<dbReference type="PANTHER" id="PTHR33164:SF57">
    <property type="entry name" value="MARR-FAMILY TRANSCRIPTIONAL REGULATOR"/>
    <property type="match status" value="1"/>
</dbReference>
<dbReference type="InterPro" id="IPR036388">
    <property type="entry name" value="WH-like_DNA-bd_sf"/>
</dbReference>
<proteinExistence type="predicted"/>
<dbReference type="AlphaFoldDB" id="A0A552WV69"/>
<evidence type="ECO:0000256" key="1">
    <source>
        <dbReference type="SAM" id="MobiDB-lite"/>
    </source>
</evidence>
<protein>
    <submittedName>
        <fullName evidence="3">MarR family transcriptional regulator</fullName>
    </submittedName>
</protein>
<evidence type="ECO:0000259" key="2">
    <source>
        <dbReference type="PROSITE" id="PS50995"/>
    </source>
</evidence>
<dbReference type="SUPFAM" id="SSF46785">
    <property type="entry name" value="Winged helix' DNA-binding domain"/>
    <property type="match status" value="1"/>
</dbReference>
<dbReference type="Proteomes" id="UP000318693">
    <property type="component" value="Unassembled WGS sequence"/>
</dbReference>
<reference evidence="3 4" key="1">
    <citation type="submission" date="2019-07" db="EMBL/GenBank/DDBJ databases">
        <title>Georgenia wutianyii sp. nov. and Georgenia *** sp. nov. isolated from plateau pika (Ochotona curzoniae) in the Qinghai-Tibet plateau of China.</title>
        <authorList>
            <person name="Tian Z."/>
        </authorList>
    </citation>
    <scope>NUCLEOTIDE SEQUENCE [LARGE SCALE GENOMIC DNA]</scope>
    <source>
        <strain evidence="3 4">Z446</strain>
    </source>
</reference>
<feature type="region of interest" description="Disordered" evidence="1">
    <location>
        <begin position="143"/>
        <end position="170"/>
    </location>
</feature>
<accession>A0A552WV69</accession>
<dbReference type="PROSITE" id="PS50995">
    <property type="entry name" value="HTH_MARR_2"/>
    <property type="match status" value="1"/>
</dbReference>
<organism evidence="3 4">
    <name type="scientific">Georgenia yuyongxinii</name>
    <dbReference type="NCBI Taxonomy" id="2589797"/>
    <lineage>
        <taxon>Bacteria</taxon>
        <taxon>Bacillati</taxon>
        <taxon>Actinomycetota</taxon>
        <taxon>Actinomycetes</taxon>
        <taxon>Micrococcales</taxon>
        <taxon>Bogoriellaceae</taxon>
        <taxon>Georgenia</taxon>
    </lineage>
</organism>
<dbReference type="InterPro" id="IPR036390">
    <property type="entry name" value="WH_DNA-bd_sf"/>
</dbReference>
<dbReference type="GO" id="GO:0006950">
    <property type="term" value="P:response to stress"/>
    <property type="evidence" value="ECO:0007669"/>
    <property type="project" value="TreeGrafter"/>
</dbReference>
<dbReference type="PANTHER" id="PTHR33164">
    <property type="entry name" value="TRANSCRIPTIONAL REGULATOR, MARR FAMILY"/>
    <property type="match status" value="1"/>
</dbReference>
<dbReference type="EMBL" id="VJXR01000007">
    <property type="protein sequence ID" value="TRW46692.1"/>
    <property type="molecule type" value="Genomic_DNA"/>
</dbReference>
<dbReference type="Gene3D" id="1.10.10.10">
    <property type="entry name" value="Winged helix-like DNA-binding domain superfamily/Winged helix DNA-binding domain"/>
    <property type="match status" value="1"/>
</dbReference>
<dbReference type="SMART" id="SM00347">
    <property type="entry name" value="HTH_MARR"/>
    <property type="match status" value="1"/>
</dbReference>
<sequence>MPLPAPEVPDGDLAVLDRALLQLRRFVTVVTPQVHDGDQVIESSTLLIVEVLTAAGGPLSVRELADELAVAHSTASRLVNRAAAAGAVTRTTSHQDARRRAVDLTRPGRELAARARRHRQAHLAAILADWTPTEAADLARTLGRFADQTRRPELRPPRQERAAPADRPAG</sequence>
<comment type="caution">
    <text evidence="3">The sequence shown here is derived from an EMBL/GenBank/DDBJ whole genome shotgun (WGS) entry which is preliminary data.</text>
</comment>
<keyword evidence="4" id="KW-1185">Reference proteome</keyword>
<dbReference type="InterPro" id="IPR039422">
    <property type="entry name" value="MarR/SlyA-like"/>
</dbReference>
<dbReference type="Pfam" id="PF12802">
    <property type="entry name" value="MarR_2"/>
    <property type="match status" value="1"/>
</dbReference>
<dbReference type="InterPro" id="IPR000835">
    <property type="entry name" value="HTH_MarR-typ"/>
</dbReference>
<feature type="domain" description="HTH marR-type" evidence="2">
    <location>
        <begin position="13"/>
        <end position="147"/>
    </location>
</feature>
<evidence type="ECO:0000313" key="3">
    <source>
        <dbReference type="EMBL" id="TRW46692.1"/>
    </source>
</evidence>
<dbReference type="RefSeq" id="WP_143417273.1">
    <property type="nucleotide sequence ID" value="NZ_VJXR01000007.1"/>
</dbReference>
<name>A0A552WV69_9MICO</name>
<gene>
    <name evidence="3" type="ORF">FJ693_04145</name>
</gene>
<feature type="compositionally biased region" description="Basic and acidic residues" evidence="1">
    <location>
        <begin position="147"/>
        <end position="170"/>
    </location>
</feature>